<dbReference type="PROSITE" id="PS00571">
    <property type="entry name" value="AMIDASES"/>
    <property type="match status" value="1"/>
</dbReference>
<dbReference type="InterPro" id="IPR036928">
    <property type="entry name" value="AS_sf"/>
</dbReference>
<dbReference type="EC" id="3.5.1.4" evidence="3"/>
<dbReference type="OrthoDB" id="5175573at2"/>
<evidence type="ECO:0000256" key="3">
    <source>
        <dbReference type="ARBA" id="ARBA00012922"/>
    </source>
</evidence>
<reference evidence="5 6" key="1">
    <citation type="submission" date="2014-08" db="EMBL/GenBank/DDBJ databases">
        <title>Complete genome sequence of Corynebacterium phocae M408/89/1(T)(=DSM 44612(T)), isolated from the common seal (Phoca vitulina).</title>
        <authorList>
            <person name="Ruckert C."/>
            <person name="Albersmeier A."/>
            <person name="Winkler A."/>
            <person name="Kalinowski J."/>
        </authorList>
    </citation>
    <scope>NUCLEOTIDE SEQUENCE [LARGE SCALE GENOMIC DNA]</scope>
    <source>
        <strain evidence="5 6">M408/89/1</strain>
    </source>
</reference>
<dbReference type="KEGG" id="cpho:CPHO_11650"/>
<dbReference type="AlphaFoldDB" id="A0A1L7D5U3"/>
<dbReference type="InterPro" id="IPR023631">
    <property type="entry name" value="Amidase_dom"/>
</dbReference>
<evidence type="ECO:0000256" key="1">
    <source>
        <dbReference type="ARBA" id="ARBA00001311"/>
    </source>
</evidence>
<dbReference type="STRING" id="161895.CPHO_11650"/>
<gene>
    <name evidence="5" type="ORF">CPHO_11650</name>
</gene>
<dbReference type="Proteomes" id="UP000185491">
    <property type="component" value="Chromosome"/>
</dbReference>
<name>A0A1L7D5U3_9CORY</name>
<dbReference type="SUPFAM" id="SSF75304">
    <property type="entry name" value="Amidase signature (AS) enzymes"/>
    <property type="match status" value="1"/>
</dbReference>
<feature type="domain" description="Amidase" evidence="4">
    <location>
        <begin position="278"/>
        <end position="362"/>
    </location>
</feature>
<dbReference type="PANTHER" id="PTHR11895">
    <property type="entry name" value="TRANSAMIDASE"/>
    <property type="match status" value="1"/>
</dbReference>
<proteinExistence type="inferred from homology"/>
<dbReference type="PANTHER" id="PTHR11895:SF7">
    <property type="entry name" value="GLUTAMYL-TRNA(GLN) AMIDOTRANSFERASE SUBUNIT A, MITOCHONDRIAL"/>
    <property type="match status" value="1"/>
</dbReference>
<dbReference type="Gene3D" id="3.90.1300.10">
    <property type="entry name" value="Amidase signature (AS) domain"/>
    <property type="match status" value="1"/>
</dbReference>
<evidence type="ECO:0000256" key="2">
    <source>
        <dbReference type="ARBA" id="ARBA00009199"/>
    </source>
</evidence>
<comment type="similarity">
    <text evidence="2">Belongs to the amidase family.</text>
</comment>
<dbReference type="RefSeq" id="WP_075736025.1">
    <property type="nucleotide sequence ID" value="NZ_CP009249.1"/>
</dbReference>
<comment type="catalytic activity">
    <reaction evidence="1">
        <text>a monocarboxylic acid amide + H2O = a monocarboxylate + NH4(+)</text>
        <dbReference type="Rhea" id="RHEA:12020"/>
        <dbReference type="ChEBI" id="CHEBI:15377"/>
        <dbReference type="ChEBI" id="CHEBI:28938"/>
        <dbReference type="ChEBI" id="CHEBI:35757"/>
        <dbReference type="ChEBI" id="CHEBI:83628"/>
        <dbReference type="EC" id="3.5.1.4"/>
    </reaction>
</comment>
<protein>
    <recommendedName>
        <fullName evidence="3">amidase</fullName>
        <ecNumber evidence="3">3.5.1.4</ecNumber>
    </recommendedName>
</protein>
<accession>A0A1L7D5U3</accession>
<evidence type="ECO:0000313" key="6">
    <source>
        <dbReference type="Proteomes" id="UP000185491"/>
    </source>
</evidence>
<dbReference type="EMBL" id="CP009249">
    <property type="protein sequence ID" value="APT93437.1"/>
    <property type="molecule type" value="Genomic_DNA"/>
</dbReference>
<keyword evidence="6" id="KW-1185">Reference proteome</keyword>
<evidence type="ECO:0000259" key="4">
    <source>
        <dbReference type="Pfam" id="PF01425"/>
    </source>
</evidence>
<feature type="domain" description="Amidase" evidence="4">
    <location>
        <begin position="33"/>
        <end position="172"/>
    </location>
</feature>
<sequence>MDFSLRQLCHDVAGLTPSQHGFTHLDLSRRPTGRGRLDGWILSAKNLQDVAGMPTMRGTHAATSTDPFLAELESQGATIVGKSAAPELGLWVDTPGLDNPLWPGRSPGGSSGGAAVQVARGLLRAAHASDGGGSIRVPAAACGVVGFKPAGTDLGVAGFITRTVADAAYLHQLTPSRPRARIGILTQPLFAETGVAPVMTDAVAQAQAALSARGYDCTPVNAYSTAGETFRAFRHIFTSRLAGLPEASGYVEWVRQQGRAVTPAQLAAAHRHGAQLPNYLHRYWGVDAIISPTLAYDPPPGGVFHALEDHAEAFDAQTCWSPWGSLFNVAQLPAISVPWPVPGRQPVGIQLGAITLSEEELLGLATELHP</sequence>
<dbReference type="InterPro" id="IPR020556">
    <property type="entry name" value="Amidase_CS"/>
</dbReference>
<dbReference type="Pfam" id="PF01425">
    <property type="entry name" value="Amidase"/>
    <property type="match status" value="2"/>
</dbReference>
<dbReference type="GO" id="GO:0004040">
    <property type="term" value="F:amidase activity"/>
    <property type="evidence" value="ECO:0007669"/>
    <property type="project" value="UniProtKB-EC"/>
</dbReference>
<organism evidence="5 6">
    <name type="scientific">Corynebacterium phocae</name>
    <dbReference type="NCBI Taxonomy" id="161895"/>
    <lineage>
        <taxon>Bacteria</taxon>
        <taxon>Bacillati</taxon>
        <taxon>Actinomycetota</taxon>
        <taxon>Actinomycetes</taxon>
        <taxon>Mycobacteriales</taxon>
        <taxon>Corynebacteriaceae</taxon>
        <taxon>Corynebacterium</taxon>
    </lineage>
</organism>
<evidence type="ECO:0000313" key="5">
    <source>
        <dbReference type="EMBL" id="APT93437.1"/>
    </source>
</evidence>
<dbReference type="InterPro" id="IPR000120">
    <property type="entry name" value="Amidase"/>
</dbReference>